<dbReference type="InterPro" id="IPR052649">
    <property type="entry name" value="NCE102-like"/>
</dbReference>
<dbReference type="Proteomes" id="UP001146120">
    <property type="component" value="Unassembled WGS sequence"/>
</dbReference>
<evidence type="ECO:0000313" key="4">
    <source>
        <dbReference type="Proteomes" id="UP001146120"/>
    </source>
</evidence>
<protein>
    <recommendedName>
        <fullName evidence="5">MARVEL domain-containing protein</fullName>
    </recommendedName>
</protein>
<organism evidence="3 4">
    <name type="scientific">Lagenidium giganteum</name>
    <dbReference type="NCBI Taxonomy" id="4803"/>
    <lineage>
        <taxon>Eukaryota</taxon>
        <taxon>Sar</taxon>
        <taxon>Stramenopiles</taxon>
        <taxon>Oomycota</taxon>
        <taxon>Peronosporomycetes</taxon>
        <taxon>Pythiales</taxon>
        <taxon>Pythiaceae</taxon>
    </lineage>
</organism>
<feature type="transmembrane region" description="Helical" evidence="2">
    <location>
        <begin position="48"/>
        <end position="67"/>
    </location>
</feature>
<keyword evidence="2" id="KW-0472">Membrane</keyword>
<dbReference type="AlphaFoldDB" id="A0AAV2ZAG7"/>
<reference evidence="3" key="2">
    <citation type="journal article" date="2023" name="Microbiol Resour">
        <title>Decontamination and Annotation of the Draft Genome Sequence of the Oomycete Lagenidium giganteum ARSEF 373.</title>
        <authorList>
            <person name="Morgan W.R."/>
            <person name="Tartar A."/>
        </authorList>
    </citation>
    <scope>NUCLEOTIDE SEQUENCE</scope>
    <source>
        <strain evidence="3">ARSEF 373</strain>
    </source>
</reference>
<gene>
    <name evidence="3" type="ORF">N0F65_010004</name>
</gene>
<evidence type="ECO:0008006" key="5">
    <source>
        <dbReference type="Google" id="ProtNLM"/>
    </source>
</evidence>
<keyword evidence="2" id="KW-0812">Transmembrane</keyword>
<name>A0AAV2ZAG7_9STRA</name>
<keyword evidence="4" id="KW-1185">Reference proteome</keyword>
<evidence type="ECO:0000256" key="2">
    <source>
        <dbReference type="SAM" id="Phobius"/>
    </source>
</evidence>
<evidence type="ECO:0000313" key="3">
    <source>
        <dbReference type="EMBL" id="DBA04408.1"/>
    </source>
</evidence>
<accession>A0AAV2ZAG7</accession>
<comment type="caution">
    <text evidence="3">The sequence shown here is derived from an EMBL/GenBank/DDBJ whole genome shotgun (WGS) entry which is preliminary data.</text>
</comment>
<dbReference type="PANTHER" id="PTHR28165">
    <property type="entry name" value="NON-CLASSICAL EXPORT PROTEIN 2-RELATED"/>
    <property type="match status" value="1"/>
</dbReference>
<dbReference type="PANTHER" id="PTHR28165:SF1">
    <property type="entry name" value="NON-CLASSICAL EXPORT PROTEIN 2-RELATED"/>
    <property type="match status" value="1"/>
</dbReference>
<feature type="transmembrane region" description="Helical" evidence="2">
    <location>
        <begin position="79"/>
        <end position="107"/>
    </location>
</feature>
<proteinExistence type="predicted"/>
<dbReference type="EMBL" id="DAKRPA010000008">
    <property type="protein sequence ID" value="DBA04408.1"/>
    <property type="molecule type" value="Genomic_DNA"/>
</dbReference>
<sequence>MVDPRVPLWVRSGTLLAAFIAFATGSAGYIRSCQFGSDVYGSKNQVNFMIAMGVLSFIVLAIRIIVCDVRQCVRGNRKVFLAIEIVFAFLTFVAGIAGSAAPVSSAVCSDAENKEFMEEVCEFKCSNILAAIVSNFFMCMGFLISLLFTYNPALITTTAEEDFTFGETPPTPRTHKINNANSTNV</sequence>
<evidence type="ECO:0000256" key="1">
    <source>
        <dbReference type="SAM" id="MobiDB-lite"/>
    </source>
</evidence>
<feature type="transmembrane region" description="Helical" evidence="2">
    <location>
        <begin position="127"/>
        <end position="148"/>
    </location>
</feature>
<reference evidence="3" key="1">
    <citation type="submission" date="2022-11" db="EMBL/GenBank/DDBJ databases">
        <authorList>
            <person name="Morgan W.R."/>
            <person name="Tartar A."/>
        </authorList>
    </citation>
    <scope>NUCLEOTIDE SEQUENCE</scope>
    <source>
        <strain evidence="3">ARSEF 373</strain>
    </source>
</reference>
<keyword evidence="2" id="KW-1133">Transmembrane helix</keyword>
<feature type="region of interest" description="Disordered" evidence="1">
    <location>
        <begin position="165"/>
        <end position="185"/>
    </location>
</feature>